<feature type="non-terminal residue" evidence="1">
    <location>
        <position position="55"/>
    </location>
</feature>
<gene>
    <name evidence="1" type="ORF">KI387_026520</name>
</gene>
<dbReference type="Proteomes" id="UP000824469">
    <property type="component" value="Unassembled WGS sequence"/>
</dbReference>
<protein>
    <submittedName>
        <fullName evidence="1">Uncharacterized protein</fullName>
    </submittedName>
</protein>
<accession>A0AA38FX12</accession>
<name>A0AA38FX12_TAXCH</name>
<reference evidence="1 2" key="1">
    <citation type="journal article" date="2021" name="Nat. Plants">
        <title>The Taxus genome provides insights into paclitaxel biosynthesis.</title>
        <authorList>
            <person name="Xiong X."/>
            <person name="Gou J."/>
            <person name="Liao Q."/>
            <person name="Li Y."/>
            <person name="Zhou Q."/>
            <person name="Bi G."/>
            <person name="Li C."/>
            <person name="Du R."/>
            <person name="Wang X."/>
            <person name="Sun T."/>
            <person name="Guo L."/>
            <person name="Liang H."/>
            <person name="Lu P."/>
            <person name="Wu Y."/>
            <person name="Zhang Z."/>
            <person name="Ro D.K."/>
            <person name="Shang Y."/>
            <person name="Huang S."/>
            <person name="Yan J."/>
        </authorList>
    </citation>
    <scope>NUCLEOTIDE SEQUENCE [LARGE SCALE GENOMIC DNA]</scope>
    <source>
        <strain evidence="1">Ta-2019</strain>
    </source>
</reference>
<keyword evidence="2" id="KW-1185">Reference proteome</keyword>
<comment type="caution">
    <text evidence="1">The sequence shown here is derived from an EMBL/GenBank/DDBJ whole genome shotgun (WGS) entry which is preliminary data.</text>
</comment>
<sequence length="55" mass="6239">HSHDDPINGRNNAARGLRHSYQSRELFDPSWQACTKATNASLSRYGKSYNQSSTR</sequence>
<evidence type="ECO:0000313" key="1">
    <source>
        <dbReference type="EMBL" id="KAH9311485.1"/>
    </source>
</evidence>
<feature type="non-terminal residue" evidence="1">
    <location>
        <position position="1"/>
    </location>
</feature>
<evidence type="ECO:0000313" key="2">
    <source>
        <dbReference type="Proteomes" id="UP000824469"/>
    </source>
</evidence>
<organism evidence="1 2">
    <name type="scientific">Taxus chinensis</name>
    <name type="common">Chinese yew</name>
    <name type="synonym">Taxus wallichiana var. chinensis</name>
    <dbReference type="NCBI Taxonomy" id="29808"/>
    <lineage>
        <taxon>Eukaryota</taxon>
        <taxon>Viridiplantae</taxon>
        <taxon>Streptophyta</taxon>
        <taxon>Embryophyta</taxon>
        <taxon>Tracheophyta</taxon>
        <taxon>Spermatophyta</taxon>
        <taxon>Pinopsida</taxon>
        <taxon>Pinidae</taxon>
        <taxon>Conifers II</taxon>
        <taxon>Cupressales</taxon>
        <taxon>Taxaceae</taxon>
        <taxon>Taxus</taxon>
    </lineage>
</organism>
<proteinExistence type="predicted"/>
<dbReference type="AlphaFoldDB" id="A0AA38FX12"/>
<dbReference type="EMBL" id="JAHRHJ020000006">
    <property type="protein sequence ID" value="KAH9311485.1"/>
    <property type="molecule type" value="Genomic_DNA"/>
</dbReference>